<name>A0A9P0M250_ACAOB</name>
<evidence type="ECO:0000313" key="3">
    <source>
        <dbReference type="Proteomes" id="UP001152888"/>
    </source>
</evidence>
<proteinExistence type="predicted"/>
<sequence>MSKSGVGRGRGWLNLNKTQSQNAVPKVGAATAGQDLTAAEESRYIDASSSYNDLINKIQQLNIKDDGILFNQKIKYVLENWKQDCQNSEQVEKSFDRIYESCLSDPELGTKLVMMIASRSFITQEVHDQNIRLMFLTRLQNSFEDAKQLQKTNPVIFRNSVHLLGEFYNKARLANGQQLQFMATPLLTNLRMLLDTAQLDDLKLFTTQLYLNGASLKTECPEVLSEVLNNVRLALIGDKVALKESRLWLLLALDVANNRFGLQPAEIQKFYQEQLGDGAMADFQTTPSALSVQTPPDNKQLDGYQSAVNVLQISSPAQDGATSPPHQQQSTIPPPAHEPNNVSQSSGFVSDSSIASNRYSVT</sequence>
<dbReference type="GO" id="GO:0005829">
    <property type="term" value="C:cytosol"/>
    <property type="evidence" value="ECO:0007669"/>
    <property type="project" value="TreeGrafter"/>
</dbReference>
<dbReference type="GO" id="GO:0006446">
    <property type="term" value="P:regulation of translational initiation"/>
    <property type="evidence" value="ECO:0007669"/>
    <property type="project" value="TreeGrafter"/>
</dbReference>
<dbReference type="PANTHER" id="PTHR23254">
    <property type="entry name" value="EIF4G DOMAIN PROTEIN"/>
    <property type="match status" value="1"/>
</dbReference>
<dbReference type="Gene3D" id="1.25.40.180">
    <property type="match status" value="1"/>
</dbReference>
<evidence type="ECO:0000256" key="1">
    <source>
        <dbReference type="SAM" id="MobiDB-lite"/>
    </source>
</evidence>
<accession>A0A9P0M250</accession>
<dbReference type="Proteomes" id="UP001152888">
    <property type="component" value="Unassembled WGS sequence"/>
</dbReference>
<reference evidence="2" key="1">
    <citation type="submission" date="2022-03" db="EMBL/GenBank/DDBJ databases">
        <authorList>
            <person name="Sayadi A."/>
        </authorList>
    </citation>
    <scope>NUCLEOTIDE SEQUENCE</scope>
</reference>
<organism evidence="2 3">
    <name type="scientific">Acanthoscelides obtectus</name>
    <name type="common">Bean weevil</name>
    <name type="synonym">Bruchus obtectus</name>
    <dbReference type="NCBI Taxonomy" id="200917"/>
    <lineage>
        <taxon>Eukaryota</taxon>
        <taxon>Metazoa</taxon>
        <taxon>Ecdysozoa</taxon>
        <taxon>Arthropoda</taxon>
        <taxon>Hexapoda</taxon>
        <taxon>Insecta</taxon>
        <taxon>Pterygota</taxon>
        <taxon>Neoptera</taxon>
        <taxon>Endopterygota</taxon>
        <taxon>Coleoptera</taxon>
        <taxon>Polyphaga</taxon>
        <taxon>Cucujiformia</taxon>
        <taxon>Chrysomeloidea</taxon>
        <taxon>Chrysomelidae</taxon>
        <taxon>Bruchinae</taxon>
        <taxon>Bruchini</taxon>
        <taxon>Acanthoscelides</taxon>
    </lineage>
</organism>
<feature type="compositionally biased region" description="Low complexity" evidence="1">
    <location>
        <begin position="343"/>
        <end position="353"/>
    </location>
</feature>
<feature type="compositionally biased region" description="Polar residues" evidence="1">
    <location>
        <begin position="316"/>
        <end position="331"/>
    </location>
</feature>
<feature type="region of interest" description="Disordered" evidence="1">
    <location>
        <begin position="316"/>
        <end position="362"/>
    </location>
</feature>
<protein>
    <submittedName>
        <fullName evidence="2">Uncharacterized protein</fullName>
    </submittedName>
</protein>
<dbReference type="AlphaFoldDB" id="A0A9P0M250"/>
<dbReference type="GO" id="GO:0008494">
    <property type="term" value="F:translation activator activity"/>
    <property type="evidence" value="ECO:0007669"/>
    <property type="project" value="TreeGrafter"/>
</dbReference>
<dbReference type="OrthoDB" id="6484979at2759"/>
<gene>
    <name evidence="2" type="ORF">ACAOBT_LOCUS29516</name>
</gene>
<evidence type="ECO:0000313" key="2">
    <source>
        <dbReference type="EMBL" id="CAH2007180.1"/>
    </source>
</evidence>
<dbReference type="InterPro" id="IPR051367">
    <property type="entry name" value="mRNA_TranslReg/HistoneTransl"/>
</dbReference>
<comment type="caution">
    <text evidence="2">The sequence shown here is derived from an EMBL/GenBank/DDBJ whole genome shotgun (WGS) entry which is preliminary data.</text>
</comment>
<dbReference type="EMBL" id="CAKOFQ010007737">
    <property type="protein sequence ID" value="CAH2007180.1"/>
    <property type="molecule type" value="Genomic_DNA"/>
</dbReference>
<keyword evidence="3" id="KW-1185">Reference proteome</keyword>
<dbReference type="PANTHER" id="PTHR23254:SF18">
    <property type="entry name" value="RE28271P"/>
    <property type="match status" value="1"/>
</dbReference>